<name>A0A1H1WR92_9BRAD</name>
<dbReference type="InterPro" id="IPR050099">
    <property type="entry name" value="SIS_GmhA/DiaA_subfam"/>
</dbReference>
<dbReference type="GO" id="GO:0097367">
    <property type="term" value="F:carbohydrate derivative binding"/>
    <property type="evidence" value="ECO:0007669"/>
    <property type="project" value="InterPro"/>
</dbReference>
<dbReference type="InterPro" id="IPR046348">
    <property type="entry name" value="SIS_dom_sf"/>
</dbReference>
<dbReference type="Pfam" id="PF13580">
    <property type="entry name" value="SIS_2"/>
    <property type="match status" value="1"/>
</dbReference>
<feature type="domain" description="SIS" evidence="1">
    <location>
        <begin position="45"/>
        <end position="204"/>
    </location>
</feature>
<dbReference type="InterPro" id="IPR035461">
    <property type="entry name" value="GmhA/DiaA"/>
</dbReference>
<dbReference type="Gene3D" id="3.40.50.10490">
    <property type="entry name" value="Glucose-6-phosphate isomerase like protein, domain 1"/>
    <property type="match status" value="1"/>
</dbReference>
<dbReference type="PROSITE" id="PS51464">
    <property type="entry name" value="SIS"/>
    <property type="match status" value="1"/>
</dbReference>
<dbReference type="SUPFAM" id="SSF53697">
    <property type="entry name" value="SIS domain"/>
    <property type="match status" value="1"/>
</dbReference>
<proteinExistence type="predicted"/>
<dbReference type="CDD" id="cd05006">
    <property type="entry name" value="SIS_GmhA"/>
    <property type="match status" value="1"/>
</dbReference>
<keyword evidence="3" id="KW-1185">Reference proteome</keyword>
<organism evidence="2 3">
    <name type="scientific">Bradyrhizobium canariense</name>
    <dbReference type="NCBI Taxonomy" id="255045"/>
    <lineage>
        <taxon>Bacteria</taxon>
        <taxon>Pseudomonadati</taxon>
        <taxon>Pseudomonadota</taxon>
        <taxon>Alphaproteobacteria</taxon>
        <taxon>Hyphomicrobiales</taxon>
        <taxon>Nitrobacteraceae</taxon>
        <taxon>Bradyrhizobium</taxon>
    </lineage>
</organism>
<evidence type="ECO:0000313" key="3">
    <source>
        <dbReference type="Proteomes" id="UP000243904"/>
    </source>
</evidence>
<evidence type="ECO:0000259" key="1">
    <source>
        <dbReference type="PROSITE" id="PS51464"/>
    </source>
</evidence>
<dbReference type="GO" id="GO:0016853">
    <property type="term" value="F:isomerase activity"/>
    <property type="evidence" value="ECO:0007669"/>
    <property type="project" value="UniProtKB-KW"/>
</dbReference>
<reference evidence="3" key="1">
    <citation type="submission" date="2016-10" db="EMBL/GenBank/DDBJ databases">
        <authorList>
            <person name="Varghese N."/>
            <person name="Submissions S."/>
        </authorList>
    </citation>
    <scope>NUCLEOTIDE SEQUENCE [LARGE SCALE GENOMIC DNA]</scope>
    <source>
        <strain evidence="3">GAS369</strain>
    </source>
</reference>
<protein>
    <submittedName>
        <fullName evidence="2">D-sedoheptulose 7-phosphate isomerase/D-glycero-D-manno-heptose 1,7-bisphosphate phosphatase</fullName>
    </submittedName>
</protein>
<dbReference type="RefSeq" id="WP_146688483.1">
    <property type="nucleotide sequence ID" value="NZ_LT629750.1"/>
</dbReference>
<accession>A0A1H1WR92</accession>
<evidence type="ECO:0000313" key="2">
    <source>
        <dbReference type="EMBL" id="SDS99673.1"/>
    </source>
</evidence>
<dbReference type="Proteomes" id="UP000243904">
    <property type="component" value="Chromosome I"/>
</dbReference>
<dbReference type="InterPro" id="IPR001347">
    <property type="entry name" value="SIS_dom"/>
</dbReference>
<dbReference type="PANTHER" id="PTHR30390">
    <property type="entry name" value="SEDOHEPTULOSE 7-PHOSPHATE ISOMERASE / DNAA INITIATOR-ASSOCIATING FACTOR FOR REPLICATION INITIATION"/>
    <property type="match status" value="1"/>
</dbReference>
<sequence>MTTHEDPRRLNCKFNLESIEAHVKGYADALSSALLSIDWNQLELAISEIESVRVRRARVWVAGNGGSAAIADHLLCDWVKGTFSAAQGPLHVHSLVSSTALFTACANDFGYEASFERQLEMQAQPGDLLLCISSSGNSANILAALRKARAMGLKTIALTGFTGGESARLADINLHLAASNYGVVEDGHQILMHNIAQYIWGRRV</sequence>
<dbReference type="GO" id="GO:1901135">
    <property type="term" value="P:carbohydrate derivative metabolic process"/>
    <property type="evidence" value="ECO:0007669"/>
    <property type="project" value="InterPro"/>
</dbReference>
<dbReference type="PANTHER" id="PTHR30390:SF8">
    <property type="entry name" value="SUGAR ISOMERASE (SIS)"/>
    <property type="match status" value="1"/>
</dbReference>
<keyword evidence="2" id="KW-0413">Isomerase</keyword>
<dbReference type="EMBL" id="LT629750">
    <property type="protein sequence ID" value="SDS99673.1"/>
    <property type="molecule type" value="Genomic_DNA"/>
</dbReference>
<gene>
    <name evidence="2" type="ORF">SAMN05444158_3978</name>
</gene>
<dbReference type="AlphaFoldDB" id="A0A1H1WR92"/>